<evidence type="ECO:0000256" key="4">
    <source>
        <dbReference type="ARBA" id="ARBA00023128"/>
    </source>
</evidence>
<evidence type="ECO:0000256" key="2">
    <source>
        <dbReference type="ARBA" id="ARBA00007896"/>
    </source>
</evidence>
<evidence type="ECO:0000259" key="11">
    <source>
        <dbReference type="Pfam" id="PF14336"/>
    </source>
</evidence>
<reference evidence="12 13" key="1">
    <citation type="submission" date="2024-06" db="EMBL/GenBank/DDBJ databases">
        <authorList>
            <person name="Pan Q."/>
            <person name="Wen M."/>
            <person name="Jouanno E."/>
            <person name="Zahm M."/>
            <person name="Klopp C."/>
            <person name="Cabau C."/>
            <person name="Louis A."/>
            <person name="Berthelot C."/>
            <person name="Parey E."/>
            <person name="Roest Crollius H."/>
            <person name="Montfort J."/>
            <person name="Robinson-Rechavi M."/>
            <person name="Bouchez O."/>
            <person name="Lampietro C."/>
            <person name="Lopez Roques C."/>
            <person name="Donnadieu C."/>
            <person name="Postlethwait J."/>
            <person name="Bobe J."/>
            <person name="Verreycken H."/>
            <person name="Guiguen Y."/>
        </authorList>
    </citation>
    <scope>NUCLEOTIDE SEQUENCE [LARGE SCALE GENOMIC DNA]</scope>
    <source>
        <strain evidence="12">Up_M1</strain>
        <tissue evidence="12">Testis</tissue>
    </source>
</reference>
<dbReference type="InterPro" id="IPR025504">
    <property type="entry name" value="GLUCM_C"/>
</dbReference>
<feature type="compositionally biased region" description="Polar residues" evidence="10">
    <location>
        <begin position="8"/>
        <end position="17"/>
    </location>
</feature>
<dbReference type="Proteomes" id="UP001557470">
    <property type="component" value="Unassembled WGS sequence"/>
</dbReference>
<evidence type="ECO:0000256" key="6">
    <source>
        <dbReference type="ARBA" id="ARBA00050772"/>
    </source>
</evidence>
<dbReference type="Pfam" id="PF07286">
    <property type="entry name" value="D-Glu_cyclase"/>
    <property type="match status" value="1"/>
</dbReference>
<comment type="catalytic activity">
    <reaction evidence="6">
        <text>D-glutamate = 5-oxo-D-proline + H2O</text>
        <dbReference type="Rhea" id="RHEA:22360"/>
        <dbReference type="ChEBI" id="CHEBI:15377"/>
        <dbReference type="ChEBI" id="CHEBI:29986"/>
        <dbReference type="ChEBI" id="CHEBI:57948"/>
        <dbReference type="EC" id="4.2.1.48"/>
    </reaction>
</comment>
<dbReference type="InterPro" id="IPR038021">
    <property type="entry name" value="Putative_hydro-lyase"/>
</dbReference>
<keyword evidence="5" id="KW-0456">Lyase</keyword>
<feature type="region of interest" description="Disordered" evidence="10">
    <location>
        <begin position="1"/>
        <end position="47"/>
    </location>
</feature>
<evidence type="ECO:0000256" key="5">
    <source>
        <dbReference type="ARBA" id="ARBA00023239"/>
    </source>
</evidence>
<accession>A0ABD0WF27</accession>
<organism evidence="12 13">
    <name type="scientific">Umbra pygmaea</name>
    <name type="common">Eastern mudminnow</name>
    <dbReference type="NCBI Taxonomy" id="75934"/>
    <lineage>
        <taxon>Eukaryota</taxon>
        <taxon>Metazoa</taxon>
        <taxon>Chordata</taxon>
        <taxon>Craniata</taxon>
        <taxon>Vertebrata</taxon>
        <taxon>Euteleostomi</taxon>
        <taxon>Actinopterygii</taxon>
        <taxon>Neopterygii</taxon>
        <taxon>Teleostei</taxon>
        <taxon>Protacanthopterygii</taxon>
        <taxon>Esociformes</taxon>
        <taxon>Umbridae</taxon>
        <taxon>Umbra</taxon>
    </lineage>
</organism>
<gene>
    <name evidence="12" type="ORF">UPYG_G00230940</name>
</gene>
<feature type="domain" description="D-glutamate cyclase-like C-terminal" evidence="11">
    <location>
        <begin position="405"/>
        <end position="719"/>
    </location>
</feature>
<dbReference type="FunFam" id="3.30.2040.10:FF:000001">
    <property type="entry name" value="D-glutamate cyclase, mitochondrial"/>
    <property type="match status" value="1"/>
</dbReference>
<dbReference type="Gene3D" id="3.30.2040.10">
    <property type="entry name" value="PSTPO5379-like domain"/>
    <property type="match status" value="1"/>
</dbReference>
<evidence type="ECO:0000256" key="9">
    <source>
        <dbReference type="ARBA" id="ARBA00068632"/>
    </source>
</evidence>
<dbReference type="FunFam" id="3.40.1640.10:FF:000001">
    <property type="entry name" value="D-glutamate cyclase, mitochondrial"/>
    <property type="match status" value="1"/>
</dbReference>
<evidence type="ECO:0000313" key="12">
    <source>
        <dbReference type="EMBL" id="KAL0969691.1"/>
    </source>
</evidence>
<dbReference type="GO" id="GO:0047820">
    <property type="term" value="F:D-glutamate cyclase activity"/>
    <property type="evidence" value="ECO:0007669"/>
    <property type="project" value="UniProtKB-EC"/>
</dbReference>
<evidence type="ECO:0000256" key="8">
    <source>
        <dbReference type="ARBA" id="ARBA00066761"/>
    </source>
</evidence>
<protein>
    <recommendedName>
        <fullName evidence="9">D-glutamate cyclase, mitochondrial</fullName>
        <ecNumber evidence="8">4.2.1.48</ecNumber>
    </recommendedName>
</protein>
<keyword evidence="4" id="KW-0496">Mitochondrion</keyword>
<comment type="subcellular location">
    <subcellularLocation>
        <location evidence="1">Mitochondrion matrix</location>
    </subcellularLocation>
</comment>
<evidence type="ECO:0000256" key="3">
    <source>
        <dbReference type="ARBA" id="ARBA00022946"/>
    </source>
</evidence>
<evidence type="ECO:0000256" key="7">
    <source>
        <dbReference type="ARBA" id="ARBA00056433"/>
    </source>
</evidence>
<dbReference type="SUPFAM" id="SSF160920">
    <property type="entry name" value="PSTPO5379-like"/>
    <property type="match status" value="1"/>
</dbReference>
<keyword evidence="13" id="KW-1185">Reference proteome</keyword>
<dbReference type="PANTHER" id="PTHR32022:SF10">
    <property type="entry name" value="D-GLUTAMATE CYCLASE, MITOCHONDRIAL"/>
    <property type="match status" value="1"/>
</dbReference>
<dbReference type="Gene3D" id="3.90.1640.20">
    <property type="entry name" value="TON_0340"/>
    <property type="match status" value="1"/>
</dbReference>
<sequence length="726" mass="79281">MKGPQEQGWPNTETPTQLEPVEECPRVGAAPLEDTDRGARTVETAKGPLERVTGRPQRHLPAPGSDRIRVASPSDFLSSVAGCCRTHKAERGNLNPHTGVSMFHAWKWITNSFTNPVRLYQVHRLYAKVTSPRLGSGYQQANVVIVHESLADDFEAFCHANPSPLPLLYRSPPGVWSCHPLAADADIRVDCPQYCVFEDGQLVSRVSSLMPYSGQLQEMVTFYLGCSFSFERTLQDAGVPVRNLEQNCNVSMFRTSLLCRGVGQFQCPMVVSMRPVPEEKLDIVSQVTHLAPLAHGGPIHIGDPALLGILNISKPEYGDPVVPEPGDVSVFWACGVTGVEAVRSCKPPLAFTHSPGCMFITDQEETCPSASRNDTEQCPLTFCISRHPLHYSMASKAVVQRIRDLEEIVVEDPGQRGIRALFTQDELLKCCLSLSHASSVLITTGFPTHYTHTPPEETDGPPGAIAMAATLQALQKEVAIVTDHRALEMNRSIMEEAVKKGVIKKAVPLLSYQGKSPDSAMHFLCHDGDPKNPRFDHVVAIERSGRAADGNYYNMRGVNIKHLVDPIDDLFIAASSIPGINTTGIGDGGNELGMGKVKEAVREYMPNGNLIACEVAADFTVTTGVSNWGGYGVACGLYILHLCPVHQRYLHKGLGQPCPPTQDQLQAWTASLPSVAKEEEMLSILVQHGVRSGKTANLGMEVDGLTFHPTHSDIITRLRDCTLQRK</sequence>
<dbReference type="InterPro" id="IPR009906">
    <property type="entry name" value="D-Glu_cyclase"/>
</dbReference>
<dbReference type="PANTHER" id="PTHR32022">
    <property type="entry name" value="D-GLUTAMATE CYCLASE, MITOCHONDRIAL"/>
    <property type="match status" value="1"/>
</dbReference>
<proteinExistence type="inferred from homology"/>
<dbReference type="EMBL" id="JAGEUA010000007">
    <property type="protein sequence ID" value="KAL0969691.1"/>
    <property type="molecule type" value="Genomic_DNA"/>
</dbReference>
<comment type="caution">
    <text evidence="12">The sequence shown here is derived from an EMBL/GenBank/DDBJ whole genome shotgun (WGS) entry which is preliminary data.</text>
</comment>
<comment type="similarity">
    <text evidence="2">Belongs to the D-glutamate cyclase family.</text>
</comment>
<dbReference type="AlphaFoldDB" id="A0ABD0WF27"/>
<comment type="function">
    <text evidence="7">D-glutamate cyclase that converts D-glutamate to 5-oxo-D-proline.</text>
</comment>
<evidence type="ECO:0000313" key="13">
    <source>
        <dbReference type="Proteomes" id="UP001557470"/>
    </source>
</evidence>
<dbReference type="FunFam" id="3.90.1640.20:FF:000001">
    <property type="entry name" value="D-glutamate cyclase, mitochondrial"/>
    <property type="match status" value="1"/>
</dbReference>
<dbReference type="GO" id="GO:0005759">
    <property type="term" value="C:mitochondrial matrix"/>
    <property type="evidence" value="ECO:0007669"/>
    <property type="project" value="UniProtKB-SubCell"/>
</dbReference>
<evidence type="ECO:0000256" key="1">
    <source>
        <dbReference type="ARBA" id="ARBA00004305"/>
    </source>
</evidence>
<name>A0ABD0WF27_UMBPY</name>
<dbReference type="Pfam" id="PF14336">
    <property type="entry name" value="GLUCM-like_C"/>
    <property type="match status" value="1"/>
</dbReference>
<evidence type="ECO:0000256" key="10">
    <source>
        <dbReference type="SAM" id="MobiDB-lite"/>
    </source>
</evidence>
<dbReference type="EC" id="4.2.1.48" evidence="8"/>
<dbReference type="Gene3D" id="3.40.1640.10">
    <property type="entry name" value="PSTPO5379-like"/>
    <property type="match status" value="1"/>
</dbReference>
<keyword evidence="3" id="KW-0809">Transit peptide</keyword>